<keyword evidence="2" id="KW-1185">Reference proteome</keyword>
<organism evidence="1 2">
    <name type="scientific">Micromonospora fluostatini</name>
    <dbReference type="NCBI Taxonomy" id="1629071"/>
    <lineage>
        <taxon>Bacteria</taxon>
        <taxon>Bacillati</taxon>
        <taxon>Actinomycetota</taxon>
        <taxon>Actinomycetes</taxon>
        <taxon>Micromonosporales</taxon>
        <taxon>Micromonosporaceae</taxon>
        <taxon>Micromonospora</taxon>
    </lineage>
</organism>
<dbReference type="EMBL" id="SMKE01000002">
    <property type="protein sequence ID" value="TDC02644.1"/>
    <property type="molecule type" value="Genomic_DNA"/>
</dbReference>
<sequence length="165" mass="18754">MFRLKTLRGDEVQAALAGAFVIPPSCDRCGDDLDIHDLLVVEFSKKRWQVVGCDRKPRVWRMWARRQVNAPDGRDFRYFGSAETVARPWLGSGKPTEVELTEDPDGSYWGWIDCQGETGHAGIPVMIEPHEGMFRMQEPNGFDGKAARGYGEIVRMTLRKLRDGR</sequence>
<proteinExistence type="predicted"/>
<gene>
    <name evidence="1" type="ORF">E1091_00135</name>
</gene>
<accession>A0ABY2DME7</accession>
<protein>
    <submittedName>
        <fullName evidence="1">Uncharacterized protein</fullName>
    </submittedName>
</protein>
<reference evidence="1 2" key="1">
    <citation type="submission" date="2019-02" db="EMBL/GenBank/DDBJ databases">
        <title>Draft genome sequences of novel Actinobacteria.</title>
        <authorList>
            <person name="Sahin N."/>
            <person name="Ay H."/>
            <person name="Saygin H."/>
        </authorList>
    </citation>
    <scope>NUCLEOTIDE SEQUENCE [LARGE SCALE GENOMIC DNA]</scope>
    <source>
        <strain evidence="1 2">JCM 30529</strain>
    </source>
</reference>
<name>A0ABY2DME7_9ACTN</name>
<comment type="caution">
    <text evidence="1">The sequence shown here is derived from an EMBL/GenBank/DDBJ whole genome shotgun (WGS) entry which is preliminary data.</text>
</comment>
<evidence type="ECO:0000313" key="1">
    <source>
        <dbReference type="EMBL" id="TDC02644.1"/>
    </source>
</evidence>
<dbReference type="Proteomes" id="UP000295626">
    <property type="component" value="Unassembled WGS sequence"/>
</dbReference>
<evidence type="ECO:0000313" key="2">
    <source>
        <dbReference type="Proteomes" id="UP000295626"/>
    </source>
</evidence>